<dbReference type="PANTHER" id="PTHR36723">
    <property type="entry name" value="F22C12.19"/>
    <property type="match status" value="1"/>
</dbReference>
<sequence length="243" mass="26228">MELSIPAAVEVSKLLPVEKFGREGVSAGGGEIREPPISKDPIYGRFPVSRCSTSNADMSFRVTASEQIPVPRSNKADAGLCMFHSPLPSYVDETASPQDAKLLVTGKQLHRKAGKAQKSGSICSKRPRSEHFQMSMTQAVYGDRNVLTGKHKSSLTEGIFAERSPAIGQKLILDGRRADKRNLKPPTKTKMDPFFSKVSLVNSTSSAGGGNILVYAVTSHDCTVNVLASNAEIYFTSLDMPPD</sequence>
<protein>
    <submittedName>
        <fullName evidence="1">Uncharacterized protein</fullName>
    </submittedName>
</protein>
<gene>
    <name evidence="1" type="ORF">FRX31_027590</name>
</gene>
<evidence type="ECO:0000313" key="1">
    <source>
        <dbReference type="EMBL" id="KAF5182823.1"/>
    </source>
</evidence>
<proteinExistence type="predicted"/>
<dbReference type="Proteomes" id="UP000554482">
    <property type="component" value="Unassembled WGS sequence"/>
</dbReference>
<name>A0A7J6VD41_THATH</name>
<accession>A0A7J6VD41</accession>
<dbReference type="AlphaFoldDB" id="A0A7J6VD41"/>
<keyword evidence="2" id="KW-1185">Reference proteome</keyword>
<dbReference type="PANTHER" id="PTHR36723:SF1">
    <property type="entry name" value="F22C12.19"/>
    <property type="match status" value="1"/>
</dbReference>
<comment type="caution">
    <text evidence="1">The sequence shown here is derived from an EMBL/GenBank/DDBJ whole genome shotgun (WGS) entry which is preliminary data.</text>
</comment>
<reference evidence="1 2" key="1">
    <citation type="submission" date="2020-06" db="EMBL/GenBank/DDBJ databases">
        <title>Transcriptomic and genomic resources for Thalictrum thalictroides and T. hernandezii: Facilitating candidate gene discovery in an emerging model plant lineage.</title>
        <authorList>
            <person name="Arias T."/>
            <person name="Riano-Pachon D.M."/>
            <person name="Di Stilio V.S."/>
        </authorList>
    </citation>
    <scope>NUCLEOTIDE SEQUENCE [LARGE SCALE GENOMIC DNA]</scope>
    <source>
        <strain evidence="2">cv. WT478/WT964</strain>
        <tissue evidence="1">Leaves</tissue>
    </source>
</reference>
<dbReference type="EMBL" id="JABWDY010034273">
    <property type="protein sequence ID" value="KAF5182823.1"/>
    <property type="molecule type" value="Genomic_DNA"/>
</dbReference>
<dbReference type="OrthoDB" id="755659at2759"/>
<organism evidence="1 2">
    <name type="scientific">Thalictrum thalictroides</name>
    <name type="common">Rue-anemone</name>
    <name type="synonym">Anemone thalictroides</name>
    <dbReference type="NCBI Taxonomy" id="46969"/>
    <lineage>
        <taxon>Eukaryota</taxon>
        <taxon>Viridiplantae</taxon>
        <taxon>Streptophyta</taxon>
        <taxon>Embryophyta</taxon>
        <taxon>Tracheophyta</taxon>
        <taxon>Spermatophyta</taxon>
        <taxon>Magnoliopsida</taxon>
        <taxon>Ranunculales</taxon>
        <taxon>Ranunculaceae</taxon>
        <taxon>Thalictroideae</taxon>
        <taxon>Thalictrum</taxon>
    </lineage>
</organism>
<evidence type="ECO:0000313" key="2">
    <source>
        <dbReference type="Proteomes" id="UP000554482"/>
    </source>
</evidence>